<protein>
    <submittedName>
        <fullName evidence="1">Uncharacterized protein</fullName>
    </submittedName>
</protein>
<sequence length="211" mass="24034">MHTPPVPAKCQPVEDITAFSSVSARPRRTISHRQGALESYPRRSSPKYETRHKAIVKPPPSALYSMITYVTPCRAYYFDRDDVALPGFHKFFKKSSEEEREHAEKLMKYQNMRGGRVVLQPIQKPAQDEWGAGLDAMQAALELEKTVNQSLLDLHKLATDHNDAQLCDFLESEYLAEQVKSIKELSDYVTNLKRVGPGLGEYMFDKETLSD</sequence>
<reference evidence="1" key="1">
    <citation type="submission" date="2020-05" db="EMBL/GenBank/DDBJ databases">
        <title>Large-scale comparative analyses of tick genomes elucidate their genetic diversity and vector capacities.</title>
        <authorList>
            <person name="Jia N."/>
            <person name="Wang J."/>
            <person name="Shi W."/>
            <person name="Du L."/>
            <person name="Sun Y."/>
            <person name="Zhan W."/>
            <person name="Jiang J."/>
            <person name="Wang Q."/>
            <person name="Zhang B."/>
            <person name="Ji P."/>
            <person name="Sakyi L.B."/>
            <person name="Cui X."/>
            <person name="Yuan T."/>
            <person name="Jiang B."/>
            <person name="Yang W."/>
            <person name="Lam T.T.-Y."/>
            <person name="Chang Q."/>
            <person name="Ding S."/>
            <person name="Wang X."/>
            <person name="Zhu J."/>
            <person name="Ruan X."/>
            <person name="Zhao L."/>
            <person name="Wei J."/>
            <person name="Que T."/>
            <person name="Du C."/>
            <person name="Cheng J."/>
            <person name="Dai P."/>
            <person name="Han X."/>
            <person name="Huang E."/>
            <person name="Gao Y."/>
            <person name="Liu J."/>
            <person name="Shao H."/>
            <person name="Ye R."/>
            <person name="Li L."/>
            <person name="Wei W."/>
            <person name="Wang X."/>
            <person name="Wang C."/>
            <person name="Yang T."/>
            <person name="Huo Q."/>
            <person name="Li W."/>
            <person name="Guo W."/>
            <person name="Chen H."/>
            <person name="Zhou L."/>
            <person name="Ni X."/>
            <person name="Tian J."/>
            <person name="Zhou Y."/>
            <person name="Sheng Y."/>
            <person name="Liu T."/>
            <person name="Pan Y."/>
            <person name="Xia L."/>
            <person name="Li J."/>
            <person name="Zhao F."/>
            <person name="Cao W."/>
        </authorList>
    </citation>
    <scope>NUCLEOTIDE SEQUENCE</scope>
    <source>
        <strain evidence="1">Dsil-2018</strain>
    </source>
</reference>
<organism evidence="1 2">
    <name type="scientific">Dermacentor silvarum</name>
    <name type="common">Tick</name>
    <dbReference type="NCBI Taxonomy" id="543639"/>
    <lineage>
        <taxon>Eukaryota</taxon>
        <taxon>Metazoa</taxon>
        <taxon>Ecdysozoa</taxon>
        <taxon>Arthropoda</taxon>
        <taxon>Chelicerata</taxon>
        <taxon>Arachnida</taxon>
        <taxon>Acari</taxon>
        <taxon>Parasitiformes</taxon>
        <taxon>Ixodida</taxon>
        <taxon>Ixodoidea</taxon>
        <taxon>Ixodidae</taxon>
        <taxon>Rhipicephalinae</taxon>
        <taxon>Dermacentor</taxon>
    </lineage>
</organism>
<dbReference type="Proteomes" id="UP000821865">
    <property type="component" value="Chromosome 4"/>
</dbReference>
<name>A0ACB8D0E0_DERSI</name>
<accession>A0ACB8D0E0</accession>
<dbReference type="EMBL" id="CM023473">
    <property type="protein sequence ID" value="KAH7954834.1"/>
    <property type="molecule type" value="Genomic_DNA"/>
</dbReference>
<comment type="caution">
    <text evidence="1">The sequence shown here is derived from an EMBL/GenBank/DDBJ whole genome shotgun (WGS) entry which is preliminary data.</text>
</comment>
<evidence type="ECO:0000313" key="1">
    <source>
        <dbReference type="EMBL" id="KAH7954834.1"/>
    </source>
</evidence>
<evidence type="ECO:0000313" key="2">
    <source>
        <dbReference type="Proteomes" id="UP000821865"/>
    </source>
</evidence>
<proteinExistence type="predicted"/>
<gene>
    <name evidence="1" type="ORF">HPB49_021974</name>
</gene>
<keyword evidence="2" id="KW-1185">Reference proteome</keyword>